<reference evidence="7" key="1">
    <citation type="submission" date="2020-05" db="EMBL/GenBank/DDBJ databases">
        <authorList>
            <person name="Chiriac C."/>
            <person name="Salcher M."/>
            <person name="Ghai R."/>
            <person name="Kavagutti S V."/>
        </authorList>
    </citation>
    <scope>NUCLEOTIDE SEQUENCE</scope>
</reference>
<dbReference type="CDD" id="cd06173">
    <property type="entry name" value="MFS_MefA_like"/>
    <property type="match status" value="1"/>
</dbReference>
<feature type="transmembrane region" description="Helical" evidence="6">
    <location>
        <begin position="380"/>
        <end position="397"/>
    </location>
</feature>
<evidence type="ECO:0000256" key="2">
    <source>
        <dbReference type="ARBA" id="ARBA00022475"/>
    </source>
</evidence>
<dbReference type="EMBL" id="CAFBPN010000043">
    <property type="protein sequence ID" value="CAB5021646.1"/>
    <property type="molecule type" value="Genomic_DNA"/>
</dbReference>
<dbReference type="PANTHER" id="PTHR23513">
    <property type="entry name" value="INTEGRAL MEMBRANE EFFLUX PROTEIN-RELATED"/>
    <property type="match status" value="1"/>
</dbReference>
<dbReference type="PANTHER" id="PTHR23513:SF11">
    <property type="entry name" value="STAPHYLOFERRIN A TRANSPORTER"/>
    <property type="match status" value="1"/>
</dbReference>
<dbReference type="SUPFAM" id="SSF103473">
    <property type="entry name" value="MFS general substrate transporter"/>
    <property type="match status" value="1"/>
</dbReference>
<feature type="transmembrane region" description="Helical" evidence="6">
    <location>
        <begin position="225"/>
        <end position="250"/>
    </location>
</feature>
<evidence type="ECO:0000256" key="4">
    <source>
        <dbReference type="ARBA" id="ARBA00022989"/>
    </source>
</evidence>
<dbReference type="GO" id="GO:0005886">
    <property type="term" value="C:plasma membrane"/>
    <property type="evidence" value="ECO:0007669"/>
    <property type="project" value="UniProtKB-SubCell"/>
</dbReference>
<sequence length="415" mass="43995">MFRELTELWQIRQFRRLFTARVISNIGNGMTPIALAFGVLSLKGADAGSLSYVTTAQMVPLVLFLIVGGVAADRFGRSQLVGITDIIGGVVVAISAIAFLTHHASIPLLCVNGFIFGVLNALWYPAFSGLMPLIVPEAQLQSANSLLGVGANLGFTLGASVAGIIVSSAGSGWAILCDALSFIVAGFLVFALHLPKGMDNDSTTERVTIFQQLREGWFEFSSRRWIVIVVVCYAFYNMAFEGFLGVLAPVQSKEALHGATDLGYMMLAFGVGGVLGMGVAIKWRPTHPLLIAVAILPAAGIWMLSLAVPLPLLVLMLAACATGISMDLFYALWLTALHMHVPQDALSRVGSYDAFGSLVFAPVGLFLAGPLTHLIGAKSALLSVGVFALATCLIPLLSHEVRTLKSGPSPAHQQE</sequence>
<feature type="transmembrane region" description="Helical" evidence="6">
    <location>
        <begin position="172"/>
        <end position="192"/>
    </location>
</feature>
<feature type="transmembrane region" description="Helical" evidence="6">
    <location>
        <begin position="79"/>
        <end position="100"/>
    </location>
</feature>
<protein>
    <submittedName>
        <fullName evidence="7">Unannotated protein</fullName>
    </submittedName>
</protein>
<evidence type="ECO:0000256" key="5">
    <source>
        <dbReference type="ARBA" id="ARBA00023136"/>
    </source>
</evidence>
<evidence type="ECO:0000313" key="7">
    <source>
        <dbReference type="EMBL" id="CAB5021646.1"/>
    </source>
</evidence>
<evidence type="ECO:0000313" key="8">
    <source>
        <dbReference type="EMBL" id="CAB5068497.1"/>
    </source>
</evidence>
<dbReference type="InterPro" id="IPR011701">
    <property type="entry name" value="MFS"/>
</dbReference>
<organism evidence="7">
    <name type="scientific">freshwater metagenome</name>
    <dbReference type="NCBI Taxonomy" id="449393"/>
    <lineage>
        <taxon>unclassified sequences</taxon>
        <taxon>metagenomes</taxon>
        <taxon>ecological metagenomes</taxon>
    </lineage>
</organism>
<feature type="transmembrane region" description="Helical" evidence="6">
    <location>
        <begin position="106"/>
        <end position="124"/>
    </location>
</feature>
<feature type="transmembrane region" description="Helical" evidence="6">
    <location>
        <begin position="52"/>
        <end position="72"/>
    </location>
</feature>
<dbReference type="Gene3D" id="1.20.1250.20">
    <property type="entry name" value="MFS general substrate transporter like domains"/>
    <property type="match status" value="1"/>
</dbReference>
<feature type="transmembrane region" description="Helical" evidence="6">
    <location>
        <begin position="288"/>
        <end position="308"/>
    </location>
</feature>
<dbReference type="AlphaFoldDB" id="A0A6J7QYB2"/>
<evidence type="ECO:0000256" key="6">
    <source>
        <dbReference type="SAM" id="Phobius"/>
    </source>
</evidence>
<keyword evidence="2" id="KW-1003">Cell membrane</keyword>
<keyword evidence="3 6" id="KW-0812">Transmembrane</keyword>
<comment type="subcellular location">
    <subcellularLocation>
        <location evidence="1">Cell membrane</location>
        <topology evidence="1">Multi-pass membrane protein</topology>
    </subcellularLocation>
</comment>
<proteinExistence type="predicted"/>
<accession>A0A6J7QYB2</accession>
<feature type="transmembrane region" description="Helical" evidence="6">
    <location>
        <begin position="262"/>
        <end position="281"/>
    </location>
</feature>
<evidence type="ECO:0000256" key="1">
    <source>
        <dbReference type="ARBA" id="ARBA00004651"/>
    </source>
</evidence>
<evidence type="ECO:0000256" key="3">
    <source>
        <dbReference type="ARBA" id="ARBA00022692"/>
    </source>
</evidence>
<gene>
    <name evidence="7" type="ORF">UFOPK4098_00905</name>
    <name evidence="8" type="ORF">UFOPK4347_01825</name>
</gene>
<feature type="transmembrane region" description="Helical" evidence="6">
    <location>
        <begin position="20"/>
        <end position="40"/>
    </location>
</feature>
<keyword evidence="5 6" id="KW-0472">Membrane</keyword>
<feature type="transmembrane region" description="Helical" evidence="6">
    <location>
        <begin position="145"/>
        <end position="166"/>
    </location>
</feature>
<name>A0A6J7QYB2_9ZZZZ</name>
<dbReference type="GO" id="GO:0022857">
    <property type="term" value="F:transmembrane transporter activity"/>
    <property type="evidence" value="ECO:0007669"/>
    <property type="project" value="InterPro"/>
</dbReference>
<feature type="transmembrane region" description="Helical" evidence="6">
    <location>
        <begin position="349"/>
        <end position="368"/>
    </location>
</feature>
<dbReference type="Pfam" id="PF07690">
    <property type="entry name" value="MFS_1"/>
    <property type="match status" value="1"/>
</dbReference>
<dbReference type="InterPro" id="IPR036259">
    <property type="entry name" value="MFS_trans_sf"/>
</dbReference>
<keyword evidence="4 6" id="KW-1133">Transmembrane helix</keyword>
<dbReference type="EMBL" id="CAFBQU010000110">
    <property type="protein sequence ID" value="CAB5068497.1"/>
    <property type="molecule type" value="Genomic_DNA"/>
</dbReference>
<feature type="transmembrane region" description="Helical" evidence="6">
    <location>
        <begin position="314"/>
        <end position="337"/>
    </location>
</feature>